<dbReference type="OrthoDB" id="9804774at2"/>
<dbReference type="InterPro" id="IPR036291">
    <property type="entry name" value="NAD(P)-bd_dom_sf"/>
</dbReference>
<dbReference type="PRINTS" id="PR00080">
    <property type="entry name" value="SDRFAMILY"/>
</dbReference>
<evidence type="ECO:0000256" key="1">
    <source>
        <dbReference type="ARBA" id="ARBA00006484"/>
    </source>
</evidence>
<dbReference type="GO" id="GO:0032787">
    <property type="term" value="P:monocarboxylic acid metabolic process"/>
    <property type="evidence" value="ECO:0007669"/>
    <property type="project" value="UniProtKB-ARBA"/>
</dbReference>
<dbReference type="SMART" id="SM00822">
    <property type="entry name" value="PKS_KR"/>
    <property type="match status" value="1"/>
</dbReference>
<dbReference type="NCBIfam" id="NF009466">
    <property type="entry name" value="PRK12826.1-2"/>
    <property type="match status" value="1"/>
</dbReference>
<dbReference type="PRINTS" id="PR00081">
    <property type="entry name" value="GDHRDH"/>
</dbReference>
<dbReference type="NCBIfam" id="NF009464">
    <property type="entry name" value="PRK12824.1"/>
    <property type="match status" value="1"/>
</dbReference>
<dbReference type="CDD" id="cd05333">
    <property type="entry name" value="BKR_SDR_c"/>
    <property type="match status" value="1"/>
</dbReference>
<sequence>MVRRVALVTGGTGGLGTAICRELTRQGCLVVANYLPSLETEARAWQQAQLAEGIEVEIEPGDVSSFEDARAMVASVAKRIGPVDILVNCAGITRDKTLRKMSDQQWREVMTTNLDSVFNVTRHVIDAMVERGFGRVVNISSVNGQKGQFGQCNYAAAKAGIHGFTMSLAQEVATKGVTVNSVSPGYVATAMTLAMPDEVRNAIVAQVPMGRMGTPEEIAHVVAFLCDPRAAYITGANIPVNGGLYMS</sequence>
<dbReference type="EMBL" id="CP001339">
    <property type="protein sequence ID" value="ACL72603.1"/>
    <property type="molecule type" value="Genomic_DNA"/>
</dbReference>
<dbReference type="Pfam" id="PF13561">
    <property type="entry name" value="adh_short_C2"/>
    <property type="match status" value="1"/>
</dbReference>
<evidence type="ECO:0000313" key="4">
    <source>
        <dbReference type="EMBL" id="ACL72603.1"/>
    </source>
</evidence>
<dbReference type="PROSITE" id="PS00061">
    <property type="entry name" value="ADH_SHORT"/>
    <property type="match status" value="1"/>
</dbReference>
<dbReference type="PANTHER" id="PTHR42879">
    <property type="entry name" value="3-OXOACYL-(ACYL-CARRIER-PROTEIN) REDUCTASE"/>
    <property type="match status" value="1"/>
</dbReference>
<dbReference type="InterPro" id="IPR020904">
    <property type="entry name" value="Sc_DH/Rdtase_CS"/>
</dbReference>
<accession>B8GRP9</accession>
<dbReference type="InterPro" id="IPR057326">
    <property type="entry name" value="KR_dom"/>
</dbReference>
<dbReference type="InterPro" id="IPR011283">
    <property type="entry name" value="Acetoacetyl-CoA_reductase"/>
</dbReference>
<feature type="domain" description="Ketoreductase" evidence="3">
    <location>
        <begin position="4"/>
        <end position="185"/>
    </location>
</feature>
<evidence type="ECO:0000259" key="3">
    <source>
        <dbReference type="SMART" id="SM00822"/>
    </source>
</evidence>
<dbReference type="SUPFAM" id="SSF51735">
    <property type="entry name" value="NAD(P)-binding Rossmann-fold domains"/>
    <property type="match status" value="1"/>
</dbReference>
<dbReference type="InterPro" id="IPR002347">
    <property type="entry name" value="SDR_fam"/>
</dbReference>
<dbReference type="FunFam" id="3.40.50.720:FF:000173">
    <property type="entry name" value="3-oxoacyl-[acyl-carrier protein] reductase"/>
    <property type="match status" value="1"/>
</dbReference>
<dbReference type="InterPro" id="IPR050259">
    <property type="entry name" value="SDR"/>
</dbReference>
<dbReference type="STRING" id="396588.Tgr7_1519"/>
<dbReference type="Proteomes" id="UP000002383">
    <property type="component" value="Chromosome"/>
</dbReference>
<organism evidence="4 5">
    <name type="scientific">Thioalkalivibrio sulfidiphilus (strain HL-EbGR7)</name>
    <dbReference type="NCBI Taxonomy" id="396588"/>
    <lineage>
        <taxon>Bacteria</taxon>
        <taxon>Pseudomonadati</taxon>
        <taxon>Pseudomonadota</taxon>
        <taxon>Gammaproteobacteria</taxon>
        <taxon>Chromatiales</taxon>
        <taxon>Ectothiorhodospiraceae</taxon>
        <taxon>Thioalkalivibrio</taxon>
    </lineage>
</organism>
<dbReference type="Gene3D" id="3.40.50.720">
    <property type="entry name" value="NAD(P)-binding Rossmann-like Domain"/>
    <property type="match status" value="1"/>
</dbReference>
<dbReference type="eggNOG" id="COG1028">
    <property type="taxonomic scope" value="Bacteria"/>
</dbReference>
<dbReference type="GO" id="GO:0018454">
    <property type="term" value="F:acetoacetyl-CoA reductase activity"/>
    <property type="evidence" value="ECO:0007669"/>
    <property type="project" value="InterPro"/>
</dbReference>
<dbReference type="HOGENOM" id="CLU_010194_1_3_6"/>
<dbReference type="GO" id="GO:0042619">
    <property type="term" value="P:poly-hydroxybutyrate biosynthetic process"/>
    <property type="evidence" value="ECO:0007669"/>
    <property type="project" value="InterPro"/>
</dbReference>
<proteinExistence type="inferred from homology"/>
<evidence type="ECO:0000313" key="5">
    <source>
        <dbReference type="Proteomes" id="UP000002383"/>
    </source>
</evidence>
<reference evidence="4 5" key="1">
    <citation type="journal article" date="2011" name="Stand. Genomic Sci.">
        <title>Complete genome sequence of 'Thioalkalivibrio sulfidophilus' HL-EbGr7.</title>
        <authorList>
            <person name="Muyzer G."/>
            <person name="Sorokin D.Y."/>
            <person name="Mavromatis K."/>
            <person name="Lapidus A."/>
            <person name="Clum A."/>
            <person name="Ivanova N."/>
            <person name="Pati A."/>
            <person name="d'Haeseleer P."/>
            <person name="Woyke T."/>
            <person name="Kyrpides N.C."/>
        </authorList>
    </citation>
    <scope>NUCLEOTIDE SEQUENCE [LARGE SCALE GENOMIC DNA]</scope>
    <source>
        <strain evidence="4 5">HL-EbGR7</strain>
    </source>
</reference>
<dbReference type="RefSeq" id="WP_012638086.1">
    <property type="nucleotide sequence ID" value="NC_011901.1"/>
</dbReference>
<gene>
    <name evidence="4" type="ordered locus">Tgr7_1519</name>
</gene>
<dbReference type="NCBIfam" id="TIGR01829">
    <property type="entry name" value="AcAcCoA_reduct"/>
    <property type="match status" value="1"/>
</dbReference>
<dbReference type="AlphaFoldDB" id="B8GRP9"/>
<dbReference type="PANTHER" id="PTHR42879:SF2">
    <property type="entry name" value="3-OXOACYL-[ACYL-CARRIER-PROTEIN] REDUCTASE FABG"/>
    <property type="match status" value="1"/>
</dbReference>
<dbReference type="KEGG" id="tgr:Tgr7_1519"/>
<dbReference type="GO" id="GO:0005737">
    <property type="term" value="C:cytoplasm"/>
    <property type="evidence" value="ECO:0007669"/>
    <property type="project" value="InterPro"/>
</dbReference>
<protein>
    <submittedName>
        <fullName evidence="4">Acetoacetyl-CoA reductase</fullName>
    </submittedName>
</protein>
<keyword evidence="5" id="KW-1185">Reference proteome</keyword>
<keyword evidence="2" id="KW-0560">Oxidoreductase</keyword>
<name>B8GRP9_THISH</name>
<evidence type="ECO:0000256" key="2">
    <source>
        <dbReference type="ARBA" id="ARBA00023002"/>
    </source>
</evidence>
<comment type="similarity">
    <text evidence="1">Belongs to the short-chain dehydrogenases/reductases (SDR) family.</text>
</comment>